<sequence length="89" mass="9392">MPSQAVQYATPRPRSACSSGRPSSRGNAPVARITASASKLPSVLSIRLGRPASSTERTSPYTVDTPNRQAWRSIRSPSSKPSIPSSKPG</sequence>
<feature type="compositionally biased region" description="Polar residues" evidence="1">
    <location>
        <begin position="52"/>
        <end position="70"/>
    </location>
</feature>
<dbReference type="Proteomes" id="UP000095746">
    <property type="component" value="Unassembled WGS sequence"/>
</dbReference>
<accession>A0A174S9J0</accession>
<name>A0A174S9J0_FLAPL</name>
<feature type="region of interest" description="Disordered" evidence="1">
    <location>
        <begin position="1"/>
        <end position="29"/>
    </location>
</feature>
<evidence type="ECO:0000256" key="1">
    <source>
        <dbReference type="SAM" id="MobiDB-lite"/>
    </source>
</evidence>
<feature type="region of interest" description="Disordered" evidence="1">
    <location>
        <begin position="48"/>
        <end position="89"/>
    </location>
</feature>
<evidence type="ECO:0000313" key="3">
    <source>
        <dbReference type="Proteomes" id="UP000095746"/>
    </source>
</evidence>
<protein>
    <submittedName>
        <fullName evidence="2">Uncharacterized protein</fullName>
    </submittedName>
</protein>
<reference evidence="2 3" key="1">
    <citation type="submission" date="2015-09" db="EMBL/GenBank/DDBJ databases">
        <authorList>
            <consortium name="Pathogen Informatics"/>
        </authorList>
    </citation>
    <scope>NUCLEOTIDE SEQUENCE [LARGE SCALE GENOMIC DNA]</scope>
    <source>
        <strain evidence="2 3">2789STDY5608854</strain>
    </source>
</reference>
<feature type="compositionally biased region" description="Polar residues" evidence="1">
    <location>
        <begin position="16"/>
        <end position="26"/>
    </location>
</feature>
<evidence type="ECO:0000313" key="2">
    <source>
        <dbReference type="EMBL" id="CUP93011.1"/>
    </source>
</evidence>
<gene>
    <name evidence="2" type="ORF">ERS852411_03764</name>
</gene>
<proteinExistence type="predicted"/>
<dbReference type="AlphaFoldDB" id="A0A174S9J0"/>
<feature type="compositionally biased region" description="Low complexity" evidence="1">
    <location>
        <begin position="72"/>
        <end position="89"/>
    </location>
</feature>
<dbReference type="EMBL" id="CYZT01000570">
    <property type="protein sequence ID" value="CUP93011.1"/>
    <property type="molecule type" value="Genomic_DNA"/>
</dbReference>
<organism evidence="2 3">
    <name type="scientific">Flavonifractor plautii</name>
    <name type="common">Fusobacterium plautii</name>
    <dbReference type="NCBI Taxonomy" id="292800"/>
    <lineage>
        <taxon>Bacteria</taxon>
        <taxon>Bacillati</taxon>
        <taxon>Bacillota</taxon>
        <taxon>Clostridia</taxon>
        <taxon>Eubacteriales</taxon>
        <taxon>Oscillospiraceae</taxon>
        <taxon>Flavonifractor</taxon>
    </lineage>
</organism>